<dbReference type="OrthoDB" id="4026067at2759"/>
<sequence>MDFLYLSLDFATNIVCVGFFFFKRKPIFLTSSKPQKVYSFLFVLNIYTSVYLKMYRKSFGENRRTSLEERLDSSMTNESSTTGPRNGEFKPNTNRKVSTEFNSVDSKTQQDTFVPSLNQQNQLDDTQSDRFEHQSISPLRKRKSWFTGVLRRRKLSLVNDIQSAPPVQQQQNAKSKGWLFKSKAETDSTLILNTAQYSNIRSAESDQAELLSTGSVDRNSKSNSIQFESRNLEYDDTIPIFFGKYSGSPMCTSVLKNSQIVYFQISAYNRFYDFDEATYHPWNIWEVDDDVKKLRGTIDGKDDFTDFAKEFEYCQVLLMRSWLVPNYEIFKNGYLIQLKITHKKNDAEKAINLYLSCSRDSIFRKLPEQGVRISVCGIRYFRKTPQLSEVIFWIHPIKNMSFSIVEQVVLLLKSFRISTGIHKTILVDLNNGSRSTIKSSYTH</sequence>
<dbReference type="Proteomes" id="UP000002605">
    <property type="component" value="Chromosome 5"/>
</dbReference>
<evidence type="ECO:0000313" key="3">
    <source>
        <dbReference type="EMBL" id="CAX41704.1"/>
    </source>
</evidence>
<dbReference type="HOGENOM" id="CLU_050229_0_0_1"/>
<keyword evidence="4" id="KW-1185">Reference proteome</keyword>
<name>B9WHR0_CANDC</name>
<dbReference type="EMBL" id="FM992692">
    <property type="protein sequence ID" value="CAX41704.1"/>
    <property type="molecule type" value="Genomic_DNA"/>
</dbReference>
<evidence type="ECO:0000313" key="4">
    <source>
        <dbReference type="Proteomes" id="UP000002605"/>
    </source>
</evidence>
<dbReference type="VEuPathDB" id="FungiDB:CD36_53270"/>
<accession>B9WHR0</accession>
<dbReference type="CGD" id="CAL0000164514">
    <property type="gene designation" value="Cd36_53270"/>
</dbReference>
<evidence type="ECO:0000313" key="2">
    <source>
        <dbReference type="CGD" id="CAL0000164514"/>
    </source>
</evidence>
<feature type="region of interest" description="Disordered" evidence="1">
    <location>
        <begin position="67"/>
        <end position="134"/>
    </location>
</feature>
<organism evidence="3 4">
    <name type="scientific">Candida dubliniensis (strain CD36 / ATCC MYA-646 / CBS 7987 / NCPF 3949 / NRRL Y-17841)</name>
    <name type="common">Yeast</name>
    <dbReference type="NCBI Taxonomy" id="573826"/>
    <lineage>
        <taxon>Eukaryota</taxon>
        <taxon>Fungi</taxon>
        <taxon>Dikarya</taxon>
        <taxon>Ascomycota</taxon>
        <taxon>Saccharomycotina</taxon>
        <taxon>Pichiomycetes</taxon>
        <taxon>Debaryomycetaceae</taxon>
        <taxon>Candida/Lodderomyces clade</taxon>
        <taxon>Candida</taxon>
    </lineage>
</organism>
<dbReference type="eggNOG" id="ENOG502RQIJ">
    <property type="taxonomic scope" value="Eukaryota"/>
</dbReference>
<feature type="compositionally biased region" description="Polar residues" evidence="1">
    <location>
        <begin position="91"/>
        <end position="125"/>
    </location>
</feature>
<proteinExistence type="predicted"/>
<dbReference type="GeneID" id="8048499"/>
<protein>
    <submittedName>
        <fullName evidence="3">Uncharacterized protein</fullName>
    </submittedName>
</protein>
<dbReference type="RefSeq" id="XP_002420622.1">
    <property type="nucleotide sequence ID" value="XM_002420577.1"/>
</dbReference>
<feature type="compositionally biased region" description="Polar residues" evidence="1">
    <location>
        <begin position="73"/>
        <end position="84"/>
    </location>
</feature>
<reference evidence="3 4" key="1">
    <citation type="journal article" date="2009" name="Genome Res.">
        <title>Comparative genomics of the fungal pathogens Candida dubliniensis and Candida albicans.</title>
        <authorList>
            <person name="Jackson A.P."/>
            <person name="Gamble J.A."/>
            <person name="Yeomans T."/>
            <person name="Moran G.P."/>
            <person name="Saunders D."/>
            <person name="Harris D."/>
            <person name="Aslett M."/>
            <person name="Barrell J.F."/>
            <person name="Butler G."/>
            <person name="Citiulo F."/>
            <person name="Coleman D.C."/>
            <person name="de Groot P.W.J."/>
            <person name="Goodwin T.J."/>
            <person name="Quail M.A."/>
            <person name="McQuillan J."/>
            <person name="Munro C.A."/>
            <person name="Pain A."/>
            <person name="Poulter R.T."/>
            <person name="Rajandream M.A."/>
            <person name="Renauld H."/>
            <person name="Spiering M.J."/>
            <person name="Tivey A."/>
            <person name="Gow N.A.R."/>
            <person name="Barrell B."/>
            <person name="Sullivan D.J."/>
            <person name="Berriman M."/>
        </authorList>
    </citation>
    <scope>NUCLEOTIDE SEQUENCE [LARGE SCALE GENOMIC DNA]</scope>
    <source>
        <strain evidence="4">CD36 / ATCC MYA-646 / CBS 7987 / NCPF 3949 / NRRL Y-17841</strain>
    </source>
</reference>
<evidence type="ECO:0000256" key="1">
    <source>
        <dbReference type="SAM" id="MobiDB-lite"/>
    </source>
</evidence>
<gene>
    <name evidence="2" type="ordered locus">Cd36_53270</name>
    <name evidence="3" type="ORF">CD36_53270</name>
</gene>
<dbReference type="KEGG" id="cdu:CD36_53270"/>
<dbReference type="AlphaFoldDB" id="B9WHR0"/>